<dbReference type="Gene3D" id="2.10.260.10">
    <property type="match status" value="1"/>
</dbReference>
<keyword evidence="1 3" id="KW-0238">DNA-binding</keyword>
<feature type="domain" description="SpoVT-AbrB" evidence="2">
    <location>
        <begin position="3"/>
        <end position="46"/>
    </location>
</feature>
<keyword evidence="4" id="KW-1185">Reference proteome</keyword>
<dbReference type="InterPro" id="IPR037914">
    <property type="entry name" value="SpoVT-AbrB_sf"/>
</dbReference>
<accession>A0ABU5NF18</accession>
<proteinExistence type="predicted"/>
<comment type="caution">
    <text evidence="3">The sequence shown here is derived from an EMBL/GenBank/DDBJ whole genome shotgun (WGS) entry which is preliminary data.</text>
</comment>
<evidence type="ECO:0000256" key="1">
    <source>
        <dbReference type="PROSITE-ProRule" id="PRU01076"/>
    </source>
</evidence>
<gene>
    <name evidence="3" type="ORF">Megvenef_01779</name>
</gene>
<evidence type="ECO:0000259" key="2">
    <source>
        <dbReference type="PROSITE" id="PS51740"/>
    </source>
</evidence>
<dbReference type="EMBL" id="JARJFB010000279">
    <property type="protein sequence ID" value="MEA0971791.1"/>
    <property type="molecule type" value="Genomic_DNA"/>
</dbReference>
<dbReference type="RefSeq" id="WP_322777716.1">
    <property type="nucleotide sequence ID" value="NZ_JARJFB010000279.1"/>
</dbReference>
<organism evidence="3 4">
    <name type="scientific">Candidatus Megaera venefica</name>
    <dbReference type="NCBI Taxonomy" id="2055910"/>
    <lineage>
        <taxon>Bacteria</taxon>
        <taxon>Pseudomonadati</taxon>
        <taxon>Pseudomonadota</taxon>
        <taxon>Alphaproteobacteria</taxon>
        <taxon>Rickettsiales</taxon>
        <taxon>Rickettsiaceae</taxon>
        <taxon>Candidatus Megaera</taxon>
    </lineage>
</organism>
<dbReference type="SUPFAM" id="SSF89447">
    <property type="entry name" value="AbrB/MazE/MraZ-like"/>
    <property type="match status" value="1"/>
</dbReference>
<protein>
    <submittedName>
        <fullName evidence="3">AbrB/MazE/SpoVT family DNA-binding domain-containing antitoxin</fullName>
    </submittedName>
</protein>
<evidence type="ECO:0000313" key="4">
    <source>
        <dbReference type="Proteomes" id="UP001291687"/>
    </source>
</evidence>
<dbReference type="GO" id="GO:0003677">
    <property type="term" value="F:DNA binding"/>
    <property type="evidence" value="ECO:0007669"/>
    <property type="project" value="UniProtKB-KW"/>
</dbReference>
<dbReference type="Proteomes" id="UP001291687">
    <property type="component" value="Unassembled WGS sequence"/>
</dbReference>
<name>A0ABU5NF18_9RICK</name>
<sequence>MYAEIIKIGNSKGLRIPKAFLKQSKIKNTVQLTVKDHSLIITPYEEVRSGWEDSFKLMAENEDDTLLDMNNIEHSWDEEEWVW</sequence>
<evidence type="ECO:0000313" key="3">
    <source>
        <dbReference type="EMBL" id="MEA0971791.1"/>
    </source>
</evidence>
<dbReference type="InterPro" id="IPR007159">
    <property type="entry name" value="SpoVT-AbrB_dom"/>
</dbReference>
<dbReference type="PROSITE" id="PS51740">
    <property type="entry name" value="SPOVT_ABRB"/>
    <property type="match status" value="1"/>
</dbReference>
<reference evidence="3 4" key="1">
    <citation type="submission" date="2023-03" db="EMBL/GenBank/DDBJ databases">
        <title>Host association and intracellularity evolved multiple times independently in the Rickettsiales.</title>
        <authorList>
            <person name="Castelli M."/>
            <person name="Nardi T."/>
            <person name="Gammuto L."/>
            <person name="Bellinzona G."/>
            <person name="Sabaneyeva E."/>
            <person name="Potekhin A."/>
            <person name="Serra V."/>
            <person name="Petroni G."/>
            <person name="Sassera D."/>
        </authorList>
    </citation>
    <scope>NUCLEOTIDE SEQUENCE [LARGE SCALE GENOMIC DNA]</scope>
    <source>
        <strain evidence="3 4">Sr 2-6</strain>
    </source>
</reference>